<dbReference type="RefSeq" id="WP_132767613.1">
    <property type="nucleotide sequence ID" value="NZ_JAOQNK010000001.1"/>
</dbReference>
<organism evidence="3 4">
    <name type="scientific">Sphingobacterium kitahiroshimense</name>
    <dbReference type="NCBI Taxonomy" id="470446"/>
    <lineage>
        <taxon>Bacteria</taxon>
        <taxon>Pseudomonadati</taxon>
        <taxon>Bacteroidota</taxon>
        <taxon>Sphingobacteriia</taxon>
        <taxon>Sphingobacteriales</taxon>
        <taxon>Sphingobacteriaceae</taxon>
        <taxon>Sphingobacterium</taxon>
    </lineage>
</organism>
<dbReference type="Pfam" id="PF19783">
    <property type="entry name" value="DUF6268"/>
    <property type="match status" value="1"/>
</dbReference>
<evidence type="ECO:0000313" key="4">
    <source>
        <dbReference type="Proteomes" id="UP001409291"/>
    </source>
</evidence>
<gene>
    <name evidence="3" type="ORF">ABE541_18525</name>
</gene>
<evidence type="ECO:0000313" key="3">
    <source>
        <dbReference type="EMBL" id="MEN5379267.1"/>
    </source>
</evidence>
<dbReference type="Proteomes" id="UP001409291">
    <property type="component" value="Unassembled WGS sequence"/>
</dbReference>
<protein>
    <submittedName>
        <fullName evidence="3">DUF6268 family outer membrane beta-barrel protein</fullName>
    </submittedName>
</protein>
<name>A0ABV0C0W4_9SPHI</name>
<dbReference type="EMBL" id="JBDJNQ010000009">
    <property type="protein sequence ID" value="MEN5379267.1"/>
    <property type="molecule type" value="Genomic_DNA"/>
</dbReference>
<keyword evidence="1" id="KW-0732">Signal</keyword>
<feature type="chain" id="PRO_5046160208" evidence="1">
    <location>
        <begin position="22"/>
        <end position="344"/>
    </location>
</feature>
<feature type="signal peptide" evidence="1">
    <location>
        <begin position="1"/>
        <end position="21"/>
    </location>
</feature>
<proteinExistence type="predicted"/>
<sequence length="344" mass="39169">MMFKISLSLLVSFLFLTDLFAQDIRSTDQATLSDSLKGIAMAEHAALMYPKLRQFTITHEENAFGQITSAMHGNRIFEGKFRTSRTYINMNVPIMQRANDNLIGSLGVIHQFYDLHDVRNYDAAHVVYDQRTYIPMMSAALTYMHKDSLFGRPVNYMAHLSGIFDPSMSRAQLTFTGMANFVLRQTANSRLTAGAVLVLDPASPVPFFLMLNYFRRFENLNMDLMIDLPYRLALRKAVKERTSFTFFNELQGSNSFFKFSDQQTTLTNDYTFSNLEIKSGLMAEYRLTKKAVVSLSTGVNYAVNSRIREGSAEPNDYFIKNKHQAVPFVQVGISLLPFWKGVGF</sequence>
<feature type="domain" description="DUF6268" evidence="2">
    <location>
        <begin position="136"/>
        <end position="333"/>
    </location>
</feature>
<reference evidence="3 4" key="1">
    <citation type="submission" date="2024-04" db="EMBL/GenBank/DDBJ databases">
        <title>WGS of bacteria from Torrens River.</title>
        <authorList>
            <person name="Wyrsch E.R."/>
            <person name="Drigo B."/>
        </authorList>
    </citation>
    <scope>NUCLEOTIDE SEQUENCE [LARGE SCALE GENOMIC DNA]</scope>
    <source>
        <strain evidence="3 4">TWI391</strain>
    </source>
</reference>
<keyword evidence="4" id="KW-1185">Reference proteome</keyword>
<comment type="caution">
    <text evidence="3">The sequence shown here is derived from an EMBL/GenBank/DDBJ whole genome shotgun (WGS) entry which is preliminary data.</text>
</comment>
<accession>A0ABV0C0W4</accession>
<dbReference type="InterPro" id="IPR046235">
    <property type="entry name" value="DUF6268"/>
</dbReference>
<evidence type="ECO:0000259" key="2">
    <source>
        <dbReference type="Pfam" id="PF19783"/>
    </source>
</evidence>
<evidence type="ECO:0000256" key="1">
    <source>
        <dbReference type="SAM" id="SignalP"/>
    </source>
</evidence>